<dbReference type="Proteomes" id="UP000596387">
    <property type="component" value="Chromosome"/>
</dbReference>
<protein>
    <recommendedName>
        <fullName evidence="3">Uracil-DNA glycosylase-like domain-containing protein</fullName>
    </recommendedName>
</protein>
<evidence type="ECO:0000313" key="2">
    <source>
        <dbReference type="Proteomes" id="UP000596387"/>
    </source>
</evidence>
<accession>A0ABX7FBY5</accession>
<gene>
    <name evidence="1" type="ORF">GQA70_15725</name>
</gene>
<dbReference type="EMBL" id="CP047166">
    <property type="protein sequence ID" value="QRF67631.1"/>
    <property type="molecule type" value="Genomic_DNA"/>
</dbReference>
<name>A0ABX7FBY5_9RHOB</name>
<evidence type="ECO:0000313" key="1">
    <source>
        <dbReference type="EMBL" id="QRF67631.1"/>
    </source>
</evidence>
<evidence type="ECO:0008006" key="3">
    <source>
        <dbReference type="Google" id="ProtNLM"/>
    </source>
</evidence>
<dbReference type="RefSeq" id="WP_023849587.1">
    <property type="nucleotide sequence ID" value="NZ_CP047166.1"/>
</dbReference>
<reference evidence="1 2" key="1">
    <citation type="submission" date="2019-12" db="EMBL/GenBank/DDBJ databases">
        <title>Complete Genome Sequence of a Quorum-Sensing Bacterium,Rhodobacteraceae bacterium C31, Isolated from a marine microalgae symbiotic bacteria.</title>
        <authorList>
            <person name="Zhang Y."/>
        </authorList>
    </citation>
    <scope>NUCLEOTIDE SEQUENCE [LARGE SCALE GENOMIC DNA]</scope>
    <source>
        <strain evidence="1 2">C31</strain>
    </source>
</reference>
<proteinExistence type="predicted"/>
<keyword evidence="2" id="KW-1185">Reference proteome</keyword>
<sequence length="189" mass="20910">MDVTQTSDSRESTFYRDAIRRRRAFALPGYRTLAEEGFDGDYVSPIQITCGNLTGPMLITKDWLDAPSANANRAILERQGHLGDNPFMRVIDLALQLASLSRDQIYITPVFALLTAKRSSVIPIRDRRASFRAVGQYELMGRRPVACGTDAAAVLRSEGVDHVETLHPSARGMTFEARAQRIAKALEAA</sequence>
<organism evidence="1 2">
    <name type="scientific">Ponticoccus alexandrii</name>
    <dbReference type="NCBI Taxonomy" id="1943633"/>
    <lineage>
        <taxon>Bacteria</taxon>
        <taxon>Pseudomonadati</taxon>
        <taxon>Pseudomonadota</taxon>
        <taxon>Alphaproteobacteria</taxon>
        <taxon>Rhodobacterales</taxon>
        <taxon>Roseobacteraceae</taxon>
        <taxon>Ponticoccus</taxon>
    </lineage>
</organism>